<dbReference type="SUPFAM" id="SSF55120">
    <property type="entry name" value="Pseudouridine synthase"/>
    <property type="match status" value="1"/>
</dbReference>
<proteinExistence type="inferred from homology"/>
<dbReference type="GO" id="GO:0009982">
    <property type="term" value="F:pseudouridine synthase activity"/>
    <property type="evidence" value="ECO:0007669"/>
    <property type="project" value="InterPro"/>
</dbReference>
<accession>A0A0L7RIS3</accession>
<dbReference type="AlphaFoldDB" id="A0A0L7RIS3"/>
<gene>
    <name evidence="3" type="ORF">WH47_06774</name>
</gene>
<dbReference type="Pfam" id="PF00849">
    <property type="entry name" value="PseudoU_synth_2"/>
    <property type="match status" value="1"/>
</dbReference>
<dbReference type="GO" id="GO:0003723">
    <property type="term" value="F:RNA binding"/>
    <property type="evidence" value="ECO:0007669"/>
    <property type="project" value="InterPro"/>
</dbReference>
<dbReference type="PANTHER" id="PTHR21600:SF87">
    <property type="entry name" value="RNA PSEUDOURIDYLATE SYNTHASE DOMAIN-CONTAINING PROTEIN 1"/>
    <property type="match status" value="1"/>
</dbReference>
<feature type="domain" description="Pseudouridine synthase RsuA/RluA-like" evidence="2">
    <location>
        <begin position="49"/>
        <end position="213"/>
    </location>
</feature>
<dbReference type="CDD" id="cd02869">
    <property type="entry name" value="PseudoU_synth_RluA_like"/>
    <property type="match status" value="1"/>
</dbReference>
<organism evidence="3 4">
    <name type="scientific">Habropoda laboriosa</name>
    <dbReference type="NCBI Taxonomy" id="597456"/>
    <lineage>
        <taxon>Eukaryota</taxon>
        <taxon>Metazoa</taxon>
        <taxon>Ecdysozoa</taxon>
        <taxon>Arthropoda</taxon>
        <taxon>Hexapoda</taxon>
        <taxon>Insecta</taxon>
        <taxon>Pterygota</taxon>
        <taxon>Neoptera</taxon>
        <taxon>Endopterygota</taxon>
        <taxon>Hymenoptera</taxon>
        <taxon>Apocrita</taxon>
        <taxon>Aculeata</taxon>
        <taxon>Apoidea</taxon>
        <taxon>Anthophila</taxon>
        <taxon>Apidae</taxon>
        <taxon>Habropoda</taxon>
    </lineage>
</organism>
<reference evidence="3 4" key="1">
    <citation type="submission" date="2015-07" db="EMBL/GenBank/DDBJ databases">
        <title>The genome of Habropoda laboriosa.</title>
        <authorList>
            <person name="Pan H."/>
            <person name="Kapheim K."/>
        </authorList>
    </citation>
    <scope>NUCLEOTIDE SEQUENCE [LARGE SCALE GENOMIC DNA]</scope>
    <source>
        <strain evidence="3">0110345459</strain>
    </source>
</reference>
<dbReference type="STRING" id="597456.A0A0L7RIS3"/>
<dbReference type="GO" id="GO:0000455">
    <property type="term" value="P:enzyme-directed rRNA pseudouridine synthesis"/>
    <property type="evidence" value="ECO:0007669"/>
    <property type="project" value="TreeGrafter"/>
</dbReference>
<sequence length="291" mass="33788">MGINKVFYSCSVIIFKITQILKKLLKLYIRSSKIEYKNDVDVLHHSEQFLVVFKPYDMFINSNNPEKKDTLQFELKKLVPNLANPNLFHEFHFVHRLDYVTSGIICIALNKKAARAASNAFESRTAKKFYLALLHGHINEPYLIIDKAIGIDVREKKGNHKMCINDSIFCEKPRKSYTVLVVLERGFRNGKPATKVLLCPGTGRRHQLRVHCSYIGHTVIGDYTYSERKDTEPYRTFLHSFRLILNNDIENLDVRSTDPFLTSDPRNQWSPTSIVKVLDEDLFSDIYNLMQ</sequence>
<evidence type="ECO:0000313" key="4">
    <source>
        <dbReference type="Proteomes" id="UP000053825"/>
    </source>
</evidence>
<name>A0A0L7RIS3_9HYME</name>
<evidence type="ECO:0000259" key="2">
    <source>
        <dbReference type="Pfam" id="PF00849"/>
    </source>
</evidence>
<evidence type="ECO:0000313" key="3">
    <source>
        <dbReference type="EMBL" id="KOC70734.1"/>
    </source>
</evidence>
<dbReference type="Gene3D" id="3.30.2350.10">
    <property type="entry name" value="Pseudouridine synthase"/>
    <property type="match status" value="1"/>
</dbReference>
<dbReference type="OrthoDB" id="418349at2759"/>
<dbReference type="EMBL" id="KQ414583">
    <property type="protein sequence ID" value="KOC70734.1"/>
    <property type="molecule type" value="Genomic_DNA"/>
</dbReference>
<dbReference type="InterPro" id="IPR050188">
    <property type="entry name" value="RluA_PseudoU_synthase"/>
</dbReference>
<keyword evidence="4" id="KW-1185">Reference proteome</keyword>
<comment type="similarity">
    <text evidence="1">Belongs to the pseudouridine synthase RluA family.</text>
</comment>
<dbReference type="Proteomes" id="UP000053825">
    <property type="component" value="Unassembled WGS sequence"/>
</dbReference>
<protein>
    <submittedName>
        <fullName evidence="3">RNA pseudouridylate synthase domain-containing protein 1</fullName>
    </submittedName>
</protein>
<dbReference type="PANTHER" id="PTHR21600">
    <property type="entry name" value="MITOCHONDRIAL RNA PSEUDOURIDINE SYNTHASE"/>
    <property type="match status" value="1"/>
</dbReference>
<dbReference type="InterPro" id="IPR020103">
    <property type="entry name" value="PsdUridine_synth_cat_dom_sf"/>
</dbReference>
<evidence type="ECO:0000256" key="1">
    <source>
        <dbReference type="ARBA" id="ARBA00010876"/>
    </source>
</evidence>
<dbReference type="InterPro" id="IPR006145">
    <property type="entry name" value="PsdUridine_synth_RsuA/RluA"/>
</dbReference>